<dbReference type="SUPFAM" id="SSF160104">
    <property type="entry name" value="Acetoacetate decarboxylase-like"/>
    <property type="match status" value="1"/>
</dbReference>
<proteinExistence type="predicted"/>
<gene>
    <name evidence="1" type="ORF">OP10G_4178</name>
</gene>
<name>A0A068NVW0_FIMGI</name>
<dbReference type="STRING" id="661478.OP10G_4178"/>
<dbReference type="Proteomes" id="UP000027982">
    <property type="component" value="Chromosome"/>
</dbReference>
<dbReference type="EMBL" id="CP007139">
    <property type="protein sequence ID" value="AIE87546.1"/>
    <property type="molecule type" value="Genomic_DNA"/>
</dbReference>
<dbReference type="HOGENOM" id="CLU_081757_0_1_0"/>
<dbReference type="PANTHER" id="PTHR39186">
    <property type="entry name" value="DUF2071 FAMILY PROTEIN"/>
    <property type="match status" value="1"/>
</dbReference>
<dbReference type="InterPro" id="IPR023375">
    <property type="entry name" value="ADC_dom_sf"/>
</dbReference>
<dbReference type="InterPro" id="IPR018644">
    <property type="entry name" value="DUF2071"/>
</dbReference>
<sequence>MPGLSAFPETNVRTYVHRNGQDPGVWFFSLDAANRIACAIARRFFGLPYFHANMQVLEERNIRRYVSNRYSAPNSLSRISSVLGGRLPDAQPGTLEFFLIERYLLYTVRRGLLMSGRVHHSPYPLREAKLEGIDEKPVGSAEIRPEPFVHVMGSDGVDVKIYPLEPI</sequence>
<dbReference type="PANTHER" id="PTHR39186:SF1">
    <property type="entry name" value="DUF2071 DOMAIN-CONTAINING PROTEIN"/>
    <property type="match status" value="1"/>
</dbReference>
<evidence type="ECO:0000313" key="2">
    <source>
        <dbReference type="Proteomes" id="UP000027982"/>
    </source>
</evidence>
<dbReference type="eggNOG" id="COG3361">
    <property type="taxonomic scope" value="Bacteria"/>
</dbReference>
<evidence type="ECO:0000313" key="1">
    <source>
        <dbReference type="EMBL" id="AIE87546.1"/>
    </source>
</evidence>
<organism evidence="1 2">
    <name type="scientific">Fimbriimonas ginsengisoli Gsoil 348</name>
    <dbReference type="NCBI Taxonomy" id="661478"/>
    <lineage>
        <taxon>Bacteria</taxon>
        <taxon>Bacillati</taxon>
        <taxon>Armatimonadota</taxon>
        <taxon>Fimbriimonadia</taxon>
        <taxon>Fimbriimonadales</taxon>
        <taxon>Fimbriimonadaceae</taxon>
        <taxon>Fimbriimonas</taxon>
    </lineage>
</organism>
<dbReference type="AlphaFoldDB" id="A0A068NVW0"/>
<dbReference type="Pfam" id="PF09844">
    <property type="entry name" value="DUF2071"/>
    <property type="match status" value="1"/>
</dbReference>
<accession>A0A068NVW0</accession>
<protein>
    <submittedName>
        <fullName evidence="1">Uncharacterized protein</fullName>
    </submittedName>
</protein>
<dbReference type="KEGG" id="fgi:OP10G_4178"/>
<keyword evidence="2" id="KW-1185">Reference proteome</keyword>
<reference evidence="1 2" key="1">
    <citation type="journal article" date="2014" name="PLoS ONE">
        <title>The first complete genome sequence of the class fimbriimonadia in the phylum armatimonadetes.</title>
        <authorList>
            <person name="Hu Z.Y."/>
            <person name="Wang Y.Z."/>
            <person name="Im W.T."/>
            <person name="Wang S.Y."/>
            <person name="Zhao G.P."/>
            <person name="Zheng H.J."/>
            <person name="Quan Z.X."/>
        </authorList>
    </citation>
    <scope>NUCLEOTIDE SEQUENCE [LARGE SCALE GENOMIC DNA]</scope>
    <source>
        <strain evidence="1">Gsoil 348</strain>
    </source>
</reference>